<dbReference type="HOGENOM" id="CLU_044121_3_0_1"/>
<keyword evidence="2" id="KW-1185">Reference proteome</keyword>
<reference evidence="1 2" key="1">
    <citation type="submission" date="2014-04" db="EMBL/GenBank/DDBJ databases">
        <authorList>
            <consortium name="DOE Joint Genome Institute"/>
            <person name="Kuo A."/>
            <person name="Kohler A."/>
            <person name="Nagy L.G."/>
            <person name="Floudas D."/>
            <person name="Copeland A."/>
            <person name="Barry K.W."/>
            <person name="Cichocki N."/>
            <person name="Veneault-Fourrey C."/>
            <person name="LaButti K."/>
            <person name="Lindquist E.A."/>
            <person name="Lipzen A."/>
            <person name="Lundell T."/>
            <person name="Morin E."/>
            <person name="Murat C."/>
            <person name="Sun H."/>
            <person name="Tunlid A."/>
            <person name="Henrissat B."/>
            <person name="Grigoriev I.V."/>
            <person name="Hibbett D.S."/>
            <person name="Martin F."/>
            <person name="Nordberg H.P."/>
            <person name="Cantor M.N."/>
            <person name="Hua S.X."/>
        </authorList>
    </citation>
    <scope>NUCLEOTIDE SEQUENCE [LARGE SCALE GENOMIC DNA]</scope>
    <source>
        <strain evidence="1 2">LaAM-08-1</strain>
    </source>
</reference>
<evidence type="ECO:0000313" key="2">
    <source>
        <dbReference type="Proteomes" id="UP000054477"/>
    </source>
</evidence>
<organism evidence="1 2">
    <name type="scientific">Laccaria amethystina LaAM-08-1</name>
    <dbReference type="NCBI Taxonomy" id="1095629"/>
    <lineage>
        <taxon>Eukaryota</taxon>
        <taxon>Fungi</taxon>
        <taxon>Dikarya</taxon>
        <taxon>Basidiomycota</taxon>
        <taxon>Agaricomycotina</taxon>
        <taxon>Agaricomycetes</taxon>
        <taxon>Agaricomycetidae</taxon>
        <taxon>Agaricales</taxon>
        <taxon>Agaricineae</taxon>
        <taxon>Hydnangiaceae</taxon>
        <taxon>Laccaria</taxon>
    </lineage>
</organism>
<reference evidence="2" key="2">
    <citation type="submission" date="2015-01" db="EMBL/GenBank/DDBJ databases">
        <title>Evolutionary Origins and Diversification of the Mycorrhizal Mutualists.</title>
        <authorList>
            <consortium name="DOE Joint Genome Institute"/>
            <consortium name="Mycorrhizal Genomics Consortium"/>
            <person name="Kohler A."/>
            <person name="Kuo A."/>
            <person name="Nagy L.G."/>
            <person name="Floudas D."/>
            <person name="Copeland A."/>
            <person name="Barry K.W."/>
            <person name="Cichocki N."/>
            <person name="Veneault-Fourrey C."/>
            <person name="LaButti K."/>
            <person name="Lindquist E.A."/>
            <person name="Lipzen A."/>
            <person name="Lundell T."/>
            <person name="Morin E."/>
            <person name="Murat C."/>
            <person name="Riley R."/>
            <person name="Ohm R."/>
            <person name="Sun H."/>
            <person name="Tunlid A."/>
            <person name="Henrissat B."/>
            <person name="Grigoriev I.V."/>
            <person name="Hibbett D.S."/>
            <person name="Martin F."/>
        </authorList>
    </citation>
    <scope>NUCLEOTIDE SEQUENCE [LARGE SCALE GENOMIC DNA]</scope>
    <source>
        <strain evidence="2">LaAM-08-1</strain>
    </source>
</reference>
<protein>
    <recommendedName>
        <fullName evidence="3">Non-specific serine/threonine protein kinase</fullName>
    </recommendedName>
</protein>
<dbReference type="AlphaFoldDB" id="A0A0C9WSA0"/>
<evidence type="ECO:0000313" key="1">
    <source>
        <dbReference type="EMBL" id="KIK01660.1"/>
    </source>
</evidence>
<sequence>MMKKFSPSSGTAEAEVALMFSSEAHISNPKNHCVPTTILDIPDEDDVQLLMVHLLQSWEEPKFTTIGEVLDFFHQIFEVLSCVNSPARVRYLAGVMNSDFLEMVDPTELYSVLQVAHPMQPYKARDFRSKPIHTTRTLVPVKYYLIDFGHSKKFDLSVPPGERLGDDIWKPKKGFSFLRRLIQDMCKENLKDRPTINEVVERFESICALLSDWKLRSPVVSKMELWFVTLFWSYRHRRTQIGLARQGVVAAIPNWSPERANHRPGILRRIFKKHTSPR</sequence>
<evidence type="ECO:0008006" key="3">
    <source>
        <dbReference type="Google" id="ProtNLM"/>
    </source>
</evidence>
<dbReference type="STRING" id="1095629.A0A0C9WSA0"/>
<gene>
    <name evidence="1" type="ORF">K443DRAFT_122275</name>
</gene>
<name>A0A0C9WSA0_9AGAR</name>
<dbReference type="Proteomes" id="UP000054477">
    <property type="component" value="Unassembled WGS sequence"/>
</dbReference>
<accession>A0A0C9WSA0</accession>
<dbReference type="OrthoDB" id="5987198at2759"/>
<dbReference type="EMBL" id="KN838603">
    <property type="protein sequence ID" value="KIK01660.1"/>
    <property type="molecule type" value="Genomic_DNA"/>
</dbReference>
<proteinExistence type="predicted"/>